<dbReference type="EMBL" id="CAJNOR010002218">
    <property type="protein sequence ID" value="CAF1264126.1"/>
    <property type="molecule type" value="Genomic_DNA"/>
</dbReference>
<evidence type="ECO:0000313" key="2">
    <source>
        <dbReference type="EMBL" id="CAF0878920.1"/>
    </source>
</evidence>
<dbReference type="AlphaFoldDB" id="A0A813XVA8"/>
<organism evidence="2 5">
    <name type="scientific">Adineta ricciae</name>
    <name type="common">Rotifer</name>
    <dbReference type="NCBI Taxonomy" id="249248"/>
    <lineage>
        <taxon>Eukaryota</taxon>
        <taxon>Metazoa</taxon>
        <taxon>Spiralia</taxon>
        <taxon>Gnathifera</taxon>
        <taxon>Rotifera</taxon>
        <taxon>Eurotatoria</taxon>
        <taxon>Bdelloidea</taxon>
        <taxon>Adinetida</taxon>
        <taxon>Adinetidae</taxon>
        <taxon>Adineta</taxon>
    </lineage>
</organism>
<dbReference type="Proteomes" id="UP000663828">
    <property type="component" value="Unassembled WGS sequence"/>
</dbReference>
<evidence type="ECO:0000313" key="5">
    <source>
        <dbReference type="Proteomes" id="UP000663852"/>
    </source>
</evidence>
<protein>
    <submittedName>
        <fullName evidence="2">Uncharacterized protein</fullName>
    </submittedName>
</protein>
<reference evidence="2" key="1">
    <citation type="submission" date="2021-02" db="EMBL/GenBank/DDBJ databases">
        <authorList>
            <person name="Nowell W R."/>
        </authorList>
    </citation>
    <scope>NUCLEOTIDE SEQUENCE</scope>
</reference>
<dbReference type="OrthoDB" id="406800at2759"/>
<feature type="chain" id="PRO_5036223515" evidence="1">
    <location>
        <begin position="28"/>
        <end position="87"/>
    </location>
</feature>
<dbReference type="EMBL" id="CAJNOJ010000028">
    <property type="protein sequence ID" value="CAF0878920.1"/>
    <property type="molecule type" value="Genomic_DNA"/>
</dbReference>
<evidence type="ECO:0000313" key="3">
    <source>
        <dbReference type="EMBL" id="CAF1264126.1"/>
    </source>
</evidence>
<keyword evidence="4" id="KW-1185">Reference proteome</keyword>
<proteinExistence type="predicted"/>
<gene>
    <name evidence="2" type="ORF">EDS130_LOCUS8685</name>
    <name evidence="3" type="ORF">XAT740_LOCUS26939</name>
</gene>
<sequence length="87" mass="10017">MRFSVLFTIITLTICLCLWLMPSSTEAYIIPRQGFGRCPPCHNYCPCGYIFEDRPCPSCHCRPSNLCTGRNKNGIARWPFIKSHIVY</sequence>
<evidence type="ECO:0000313" key="4">
    <source>
        <dbReference type="Proteomes" id="UP000663828"/>
    </source>
</evidence>
<accession>A0A813XVA8</accession>
<evidence type="ECO:0000256" key="1">
    <source>
        <dbReference type="SAM" id="SignalP"/>
    </source>
</evidence>
<comment type="caution">
    <text evidence="2">The sequence shown here is derived from an EMBL/GenBank/DDBJ whole genome shotgun (WGS) entry which is preliminary data.</text>
</comment>
<name>A0A813XVA8_ADIRI</name>
<feature type="signal peptide" evidence="1">
    <location>
        <begin position="1"/>
        <end position="27"/>
    </location>
</feature>
<dbReference type="Proteomes" id="UP000663852">
    <property type="component" value="Unassembled WGS sequence"/>
</dbReference>
<keyword evidence="1" id="KW-0732">Signal</keyword>